<dbReference type="RefSeq" id="WP_068761759.1">
    <property type="nucleotide sequence ID" value="NZ_LXIE01000012.1"/>
</dbReference>
<dbReference type="PROSITE" id="PS51007">
    <property type="entry name" value="CYTC"/>
    <property type="match status" value="1"/>
</dbReference>
<dbReference type="GO" id="GO:0009055">
    <property type="term" value="F:electron transfer activity"/>
    <property type="evidence" value="ECO:0007669"/>
    <property type="project" value="InterPro"/>
</dbReference>
<accession>A0A1A9LGI4</accession>
<dbReference type="InterPro" id="IPR051459">
    <property type="entry name" value="Cytochrome_c-type_DH"/>
</dbReference>
<dbReference type="PANTHER" id="PTHR35008">
    <property type="entry name" value="BLL4482 PROTEIN-RELATED"/>
    <property type="match status" value="1"/>
</dbReference>
<organism evidence="6 7">
    <name type="scientific">Aequorivita soesokkakensis</name>
    <dbReference type="NCBI Taxonomy" id="1385699"/>
    <lineage>
        <taxon>Bacteria</taxon>
        <taxon>Pseudomonadati</taxon>
        <taxon>Bacteroidota</taxon>
        <taxon>Flavobacteriia</taxon>
        <taxon>Flavobacteriales</taxon>
        <taxon>Flavobacteriaceae</taxon>
        <taxon>Aequorivita</taxon>
    </lineage>
</organism>
<dbReference type="STRING" id="1385699.A7A78_03645"/>
<comment type="caution">
    <text evidence="6">The sequence shown here is derived from an EMBL/GenBank/DDBJ whole genome shotgun (WGS) entry which is preliminary data.</text>
</comment>
<keyword evidence="3 4" id="KW-0408">Iron</keyword>
<keyword evidence="2 4" id="KW-0479">Metal-binding</keyword>
<reference evidence="6 7" key="1">
    <citation type="submission" date="2016-05" db="EMBL/GenBank/DDBJ databases">
        <title>Genome sequencing of Vitellibacter soesokkakensis RSSK-12.</title>
        <authorList>
            <person name="Thevarajoo S."/>
            <person name="Selvaratnam C."/>
            <person name="Goh K.M."/>
            <person name="Chan K.-G."/>
            <person name="Chong C.S."/>
        </authorList>
    </citation>
    <scope>NUCLEOTIDE SEQUENCE [LARGE SCALE GENOMIC DNA]</scope>
    <source>
        <strain evidence="6 7">RSSK-12</strain>
    </source>
</reference>
<evidence type="ECO:0000259" key="5">
    <source>
        <dbReference type="PROSITE" id="PS51007"/>
    </source>
</evidence>
<evidence type="ECO:0000256" key="2">
    <source>
        <dbReference type="ARBA" id="ARBA00022723"/>
    </source>
</evidence>
<evidence type="ECO:0000256" key="1">
    <source>
        <dbReference type="ARBA" id="ARBA00022617"/>
    </source>
</evidence>
<dbReference type="InterPro" id="IPR009056">
    <property type="entry name" value="Cyt_c-like_dom"/>
</dbReference>
<evidence type="ECO:0000256" key="3">
    <source>
        <dbReference type="ARBA" id="ARBA00023004"/>
    </source>
</evidence>
<dbReference type="GO" id="GO:0046872">
    <property type="term" value="F:metal ion binding"/>
    <property type="evidence" value="ECO:0007669"/>
    <property type="project" value="UniProtKB-KW"/>
</dbReference>
<dbReference type="GO" id="GO:0020037">
    <property type="term" value="F:heme binding"/>
    <property type="evidence" value="ECO:0007669"/>
    <property type="project" value="InterPro"/>
</dbReference>
<name>A0A1A9LGI4_9FLAO</name>
<sequence length="194" mass="21104">MRKQFLTLAALCIIMVGCNSEKKEKDTPKMYEPKTTEVEVSPIKRGEMLVTATGCHDCHSPKKMTDKGPIIDPDLLLSGHPANEVLGAYDVETAKSYLLFTPGLTAAIGPWGTSFAANLTPDDTGIGGWTEAQFLNAIKHGKYKGMENNRPLLPPMPWQSISNLPDADLKAMFAYLQSIKPVSNLVPPPIPPKA</sequence>
<dbReference type="Gene3D" id="1.10.760.10">
    <property type="entry name" value="Cytochrome c-like domain"/>
    <property type="match status" value="1"/>
</dbReference>
<dbReference type="AlphaFoldDB" id="A0A1A9LGI4"/>
<dbReference type="PANTHER" id="PTHR35008:SF4">
    <property type="entry name" value="BLL4482 PROTEIN"/>
    <property type="match status" value="1"/>
</dbReference>
<evidence type="ECO:0000256" key="4">
    <source>
        <dbReference type="PROSITE-ProRule" id="PRU00433"/>
    </source>
</evidence>
<dbReference type="Proteomes" id="UP000077552">
    <property type="component" value="Unassembled WGS sequence"/>
</dbReference>
<keyword evidence="7" id="KW-1185">Reference proteome</keyword>
<evidence type="ECO:0000313" key="7">
    <source>
        <dbReference type="Proteomes" id="UP000077552"/>
    </source>
</evidence>
<protein>
    <recommendedName>
        <fullName evidence="5">Cytochrome c domain-containing protein</fullName>
    </recommendedName>
</protein>
<evidence type="ECO:0000313" key="6">
    <source>
        <dbReference type="EMBL" id="OAD91585.1"/>
    </source>
</evidence>
<dbReference type="EMBL" id="LXIE01000012">
    <property type="protein sequence ID" value="OAD91585.1"/>
    <property type="molecule type" value="Genomic_DNA"/>
</dbReference>
<dbReference type="OrthoDB" id="9809720at2"/>
<feature type="domain" description="Cytochrome c" evidence="5">
    <location>
        <begin position="41"/>
        <end position="180"/>
    </location>
</feature>
<dbReference type="PROSITE" id="PS51257">
    <property type="entry name" value="PROKAR_LIPOPROTEIN"/>
    <property type="match status" value="1"/>
</dbReference>
<dbReference type="InterPro" id="IPR036909">
    <property type="entry name" value="Cyt_c-like_dom_sf"/>
</dbReference>
<dbReference type="Pfam" id="PF00034">
    <property type="entry name" value="Cytochrom_C"/>
    <property type="match status" value="1"/>
</dbReference>
<gene>
    <name evidence="6" type="ORF">A7A78_03645</name>
</gene>
<proteinExistence type="predicted"/>
<dbReference type="SUPFAM" id="SSF46626">
    <property type="entry name" value="Cytochrome c"/>
    <property type="match status" value="1"/>
</dbReference>
<keyword evidence="1 4" id="KW-0349">Heme</keyword>